<dbReference type="Pfam" id="PF05378">
    <property type="entry name" value="Hydant_A_N"/>
    <property type="match status" value="1"/>
</dbReference>
<dbReference type="SUPFAM" id="SSF53067">
    <property type="entry name" value="Actin-like ATPase domain"/>
    <property type="match status" value="1"/>
</dbReference>
<gene>
    <name evidence="3" type="ordered locus">Sulac_0416</name>
</gene>
<dbReference type="InterPro" id="IPR008040">
    <property type="entry name" value="Hydant_A_N"/>
</dbReference>
<dbReference type="Proteomes" id="UP000005439">
    <property type="component" value="Chromosome"/>
</dbReference>
<evidence type="ECO:0000313" key="3">
    <source>
        <dbReference type="EMBL" id="AEW03977.1"/>
    </source>
</evidence>
<accession>G8TY70</accession>
<dbReference type="InterPro" id="IPR002821">
    <property type="entry name" value="Hydantoinase_A"/>
</dbReference>
<sequence>MKYRMGIDVGGTNTDAVILTPDNRVVAKVKNPVTQDIMTSIRVAARQVLETSRLGPDAISHAMLGTTQVTNAIIERQRLNRVGLIRIGAPATLAVPPLTGWPTRLKEVVEHGQLMVQGGHEFDGRPMAPLNRDEIRRFLDQHARQISAVAVTAVFSPVNAEHELSVRELIEEEYPHLAVSLSHEIGSVGLLERENATVLNAAVTEVAQIAARAFQDALREVGIQADLYFAQNDGTLMAMDYALRYPILTVACGPTNSMRGAAFLARIDDAVIIDVGGTSSDIGMIRGGFPRQSALAVDVGGVRTNFRMPDLIALGLGGGSRVRIHDGQVTVGPDSVGYRIVEDAEVFGGPVTTFTDVAVGLGYAQIGDRPPRIATAVAERAYAQAIQAIEEGIDRIKTSADPIPLIAVGGGSALLPERLAGVSTVIRPEHFDVANAIGAAIAQVSGRIDRIYPMSGRTRDAVLQEALASAKAEAVRAGADPDTLEVVEVEEIPLAYLPSNASRVRVTVAGQLAGAAL</sequence>
<dbReference type="AlphaFoldDB" id="G8TY70"/>
<keyword evidence="4" id="KW-1185">Reference proteome</keyword>
<reference evidence="4" key="1">
    <citation type="submission" date="2011-12" db="EMBL/GenBank/DDBJ databases">
        <title>The complete genome of chromosome of Sulfobacillus acidophilus DSM 10332.</title>
        <authorList>
            <person name="Lucas S."/>
            <person name="Han J."/>
            <person name="Lapidus A."/>
            <person name="Bruce D."/>
            <person name="Goodwin L."/>
            <person name="Pitluck S."/>
            <person name="Peters L."/>
            <person name="Kyrpides N."/>
            <person name="Mavromatis K."/>
            <person name="Ivanova N."/>
            <person name="Mikhailova N."/>
            <person name="Chertkov O."/>
            <person name="Saunders E."/>
            <person name="Detter J.C."/>
            <person name="Tapia R."/>
            <person name="Han C."/>
            <person name="Land M."/>
            <person name="Hauser L."/>
            <person name="Markowitz V."/>
            <person name="Cheng J.-F."/>
            <person name="Hugenholtz P."/>
            <person name="Woyke T."/>
            <person name="Wu D."/>
            <person name="Pukall R."/>
            <person name="Gehrich-Schroeter G."/>
            <person name="Schneider S."/>
            <person name="Klenk H.-P."/>
            <person name="Eisen J.A."/>
        </authorList>
    </citation>
    <scope>NUCLEOTIDE SEQUENCE [LARGE SCALE GENOMIC DNA]</scope>
    <source>
        <strain evidence="4">ATCC 700253 / DSM 10332 / NAL</strain>
    </source>
</reference>
<feature type="domain" description="Hydantoinase A/oxoprolinase" evidence="1">
    <location>
        <begin position="193"/>
        <end position="363"/>
    </location>
</feature>
<proteinExistence type="predicted"/>
<dbReference type="Gene3D" id="3.30.420.40">
    <property type="match status" value="1"/>
</dbReference>
<evidence type="ECO:0000259" key="1">
    <source>
        <dbReference type="Pfam" id="PF01968"/>
    </source>
</evidence>
<dbReference type="STRING" id="679936.Sulac_0416"/>
<feature type="domain" description="Hydantoinase/oxoprolinase N-terminal" evidence="2">
    <location>
        <begin position="4"/>
        <end position="173"/>
    </location>
</feature>
<dbReference type="GO" id="GO:0016787">
    <property type="term" value="F:hydrolase activity"/>
    <property type="evidence" value="ECO:0007669"/>
    <property type="project" value="InterPro"/>
</dbReference>
<reference evidence="3 4" key="2">
    <citation type="journal article" date="2012" name="Stand. Genomic Sci.">
        <title>Complete genome sequence of the moderately thermophilic mineral-sulfide-oxidizing firmicute Sulfobacillus acidophilus type strain (NAL(T)).</title>
        <authorList>
            <person name="Anderson I."/>
            <person name="Chertkov O."/>
            <person name="Chen A."/>
            <person name="Saunders E."/>
            <person name="Lapidus A."/>
            <person name="Nolan M."/>
            <person name="Lucas S."/>
            <person name="Hammon N."/>
            <person name="Deshpande S."/>
            <person name="Cheng J.F."/>
            <person name="Han C."/>
            <person name="Tapia R."/>
            <person name="Goodwin L.A."/>
            <person name="Pitluck S."/>
            <person name="Liolios K."/>
            <person name="Pagani I."/>
            <person name="Ivanova N."/>
            <person name="Mikhailova N."/>
            <person name="Pati A."/>
            <person name="Palaniappan K."/>
            <person name="Land M."/>
            <person name="Pan C."/>
            <person name="Rohde M."/>
            <person name="Pukall R."/>
            <person name="Goker M."/>
            <person name="Detter J.C."/>
            <person name="Woyke T."/>
            <person name="Bristow J."/>
            <person name="Eisen J.A."/>
            <person name="Markowitz V."/>
            <person name="Hugenholtz P."/>
            <person name="Kyrpides N.C."/>
            <person name="Klenk H.P."/>
            <person name="Mavromatis K."/>
        </authorList>
    </citation>
    <scope>NUCLEOTIDE SEQUENCE [LARGE SCALE GENOMIC DNA]</scope>
    <source>
        <strain evidence="4">ATCC 700253 / DSM 10332 / NAL</strain>
    </source>
</reference>
<dbReference type="HOGENOM" id="CLU_007154_1_1_9"/>
<organism evidence="3 4">
    <name type="scientific">Sulfobacillus acidophilus (strain ATCC 700253 / DSM 10332 / NAL)</name>
    <dbReference type="NCBI Taxonomy" id="679936"/>
    <lineage>
        <taxon>Bacteria</taxon>
        <taxon>Bacillati</taxon>
        <taxon>Bacillota</taxon>
        <taxon>Clostridia</taxon>
        <taxon>Eubacteriales</taxon>
        <taxon>Clostridiales Family XVII. Incertae Sedis</taxon>
        <taxon>Sulfobacillus</taxon>
    </lineage>
</organism>
<protein>
    <submittedName>
        <fullName evidence="3">Hydantoinase/oxoprolinase</fullName>
    </submittedName>
</protein>
<dbReference type="Pfam" id="PF01968">
    <property type="entry name" value="Hydantoinase_A"/>
    <property type="match status" value="1"/>
</dbReference>
<dbReference type="InterPro" id="IPR043129">
    <property type="entry name" value="ATPase_NBD"/>
</dbReference>
<dbReference type="PATRIC" id="fig|679936.5.peg.425"/>
<name>G8TY70_SULAD</name>
<evidence type="ECO:0000259" key="2">
    <source>
        <dbReference type="Pfam" id="PF05378"/>
    </source>
</evidence>
<dbReference type="KEGG" id="sap:Sulac_0416"/>
<dbReference type="InterPro" id="IPR045079">
    <property type="entry name" value="Oxoprolinase-like"/>
</dbReference>
<dbReference type="PANTHER" id="PTHR11365:SF10">
    <property type="entry name" value="HYDANTOINASE_OXOPROLINASE"/>
    <property type="match status" value="1"/>
</dbReference>
<evidence type="ECO:0000313" key="4">
    <source>
        <dbReference type="Proteomes" id="UP000005439"/>
    </source>
</evidence>
<dbReference type="EMBL" id="CP003179">
    <property type="protein sequence ID" value="AEW03977.1"/>
    <property type="molecule type" value="Genomic_DNA"/>
</dbReference>
<dbReference type="PANTHER" id="PTHR11365">
    <property type="entry name" value="5-OXOPROLINASE RELATED"/>
    <property type="match status" value="1"/>
</dbReference>